<accession>C7NSM3</accession>
<dbReference type="GO" id="GO:0016491">
    <property type="term" value="F:oxidoreductase activity"/>
    <property type="evidence" value="ECO:0007669"/>
    <property type="project" value="UniProtKB-KW"/>
</dbReference>
<sequence length="237" mass="24381">MAISFDFSDHVVLVTGAGGALGSATAEAFLDAGATVCAADVIAPSADGYLLAAEQEGLQTYQADFTDEPAVQALVETILADHGRLDALVCVAGTWQGGNPVDKTGTDTFDVLVDVNLRTAFLATKHALPHLRETGGSIVTVSSKSSLEGGSGDALYRASKAGVRLLTESIAVENEGTVRANAILPDVIDTPANRDMMPDANHDEWVDPADIADVIQFLCSEAAAPVNGGSIPVSGQT</sequence>
<dbReference type="PANTHER" id="PTHR24321">
    <property type="entry name" value="DEHYDROGENASES, SHORT CHAIN"/>
    <property type="match status" value="1"/>
</dbReference>
<comment type="similarity">
    <text evidence="1">Belongs to the short-chain dehydrogenases/reductases (SDR) family.</text>
</comment>
<dbReference type="Proteomes" id="UP000002071">
    <property type="component" value="Chromosome"/>
</dbReference>
<dbReference type="HOGENOM" id="CLU_010194_1_0_2"/>
<name>C7NSM3_HALUD</name>
<dbReference type="GeneID" id="8385287"/>
<dbReference type="InterPro" id="IPR036291">
    <property type="entry name" value="NAD(P)-bd_dom_sf"/>
</dbReference>
<dbReference type="InterPro" id="IPR002347">
    <property type="entry name" value="SDR_fam"/>
</dbReference>
<protein>
    <submittedName>
        <fullName evidence="3">Short-chain dehydrogenase/reductase SDR</fullName>
    </submittedName>
</protein>
<dbReference type="PRINTS" id="PR00081">
    <property type="entry name" value="GDHRDH"/>
</dbReference>
<dbReference type="KEGG" id="hut:Huta_2978"/>
<keyword evidence="2" id="KW-0560">Oxidoreductase</keyword>
<dbReference type="SUPFAM" id="SSF51735">
    <property type="entry name" value="NAD(P)-binding Rossmann-fold domains"/>
    <property type="match status" value="1"/>
</dbReference>
<gene>
    <name evidence="3" type="ordered locus">Huta_2978</name>
</gene>
<dbReference type="AlphaFoldDB" id="C7NSM3"/>
<evidence type="ECO:0000256" key="2">
    <source>
        <dbReference type="ARBA" id="ARBA00023002"/>
    </source>
</evidence>
<dbReference type="STRING" id="519442.Huta_2978"/>
<dbReference type="PRINTS" id="PR00080">
    <property type="entry name" value="SDRFAMILY"/>
</dbReference>
<reference evidence="3 4" key="1">
    <citation type="journal article" date="2009" name="Stand. Genomic Sci.">
        <title>Complete genome sequence of Halorhabdus utahensis type strain (AX-2).</title>
        <authorList>
            <person name="Anderson I."/>
            <person name="Tindall B.J."/>
            <person name="Pomrenke H."/>
            <person name="Goker M."/>
            <person name="Lapidus A."/>
            <person name="Nolan M."/>
            <person name="Copeland A."/>
            <person name="Glavina Del Rio T."/>
            <person name="Chen F."/>
            <person name="Tice H."/>
            <person name="Cheng J.F."/>
            <person name="Lucas S."/>
            <person name="Chertkov O."/>
            <person name="Bruce D."/>
            <person name="Brettin T."/>
            <person name="Detter J.C."/>
            <person name="Han C."/>
            <person name="Goodwin L."/>
            <person name="Land M."/>
            <person name="Hauser L."/>
            <person name="Chang Y.J."/>
            <person name="Jeffries C.D."/>
            <person name="Pitluck S."/>
            <person name="Pati A."/>
            <person name="Mavromatis K."/>
            <person name="Ivanova N."/>
            <person name="Ovchinnikova G."/>
            <person name="Chen A."/>
            <person name="Palaniappan K."/>
            <person name="Chain P."/>
            <person name="Rohde M."/>
            <person name="Bristow J."/>
            <person name="Eisen J.A."/>
            <person name="Markowitz V."/>
            <person name="Hugenholtz P."/>
            <person name="Kyrpides N.C."/>
            <person name="Klenk H.P."/>
        </authorList>
    </citation>
    <scope>NUCLEOTIDE SEQUENCE [LARGE SCALE GENOMIC DNA]</scope>
    <source>
        <strain evidence="4">DSM 12940 / JCM 11049 / AX-2</strain>
    </source>
</reference>
<dbReference type="RefSeq" id="WP_015790701.1">
    <property type="nucleotide sequence ID" value="NC_013158.1"/>
</dbReference>
<evidence type="ECO:0000256" key="1">
    <source>
        <dbReference type="ARBA" id="ARBA00006484"/>
    </source>
</evidence>
<keyword evidence="4" id="KW-1185">Reference proteome</keyword>
<dbReference type="EMBL" id="CP001687">
    <property type="protein sequence ID" value="ACV13139.1"/>
    <property type="molecule type" value="Genomic_DNA"/>
</dbReference>
<dbReference type="Gene3D" id="3.40.50.720">
    <property type="entry name" value="NAD(P)-binding Rossmann-like Domain"/>
    <property type="match status" value="1"/>
</dbReference>
<dbReference type="OrthoDB" id="24596at2157"/>
<proteinExistence type="inferred from homology"/>
<evidence type="ECO:0000313" key="3">
    <source>
        <dbReference type="EMBL" id="ACV13139.1"/>
    </source>
</evidence>
<evidence type="ECO:0000313" key="4">
    <source>
        <dbReference type="Proteomes" id="UP000002071"/>
    </source>
</evidence>
<dbReference type="FunFam" id="3.40.50.720:FF:000084">
    <property type="entry name" value="Short-chain dehydrogenase reductase"/>
    <property type="match status" value="1"/>
</dbReference>
<organism evidence="3 4">
    <name type="scientific">Halorhabdus utahensis (strain DSM 12940 / JCM 11049 / AX-2)</name>
    <dbReference type="NCBI Taxonomy" id="519442"/>
    <lineage>
        <taxon>Archaea</taxon>
        <taxon>Methanobacteriati</taxon>
        <taxon>Methanobacteriota</taxon>
        <taxon>Stenosarchaea group</taxon>
        <taxon>Halobacteria</taxon>
        <taxon>Halobacteriales</taxon>
        <taxon>Haloarculaceae</taxon>
        <taxon>Halorhabdus</taxon>
    </lineage>
</organism>
<dbReference type="Pfam" id="PF13561">
    <property type="entry name" value="adh_short_C2"/>
    <property type="match status" value="1"/>
</dbReference>
<dbReference type="eggNOG" id="arCOG01267">
    <property type="taxonomic scope" value="Archaea"/>
</dbReference>
<dbReference type="PANTHER" id="PTHR24321:SF8">
    <property type="entry name" value="ESTRADIOL 17-BETA-DEHYDROGENASE 8-RELATED"/>
    <property type="match status" value="1"/>
</dbReference>